<dbReference type="AlphaFoldDB" id="A0A1M6IK02"/>
<dbReference type="InterPro" id="IPR012349">
    <property type="entry name" value="Split_barrel_FMN-bd"/>
</dbReference>
<dbReference type="STRING" id="192903.SAMN04488513_10412"/>
<dbReference type="SUPFAM" id="SSF50475">
    <property type="entry name" value="FMN-binding split barrel"/>
    <property type="match status" value="1"/>
</dbReference>
<dbReference type="Proteomes" id="UP000184543">
    <property type="component" value="Unassembled WGS sequence"/>
</dbReference>
<protein>
    <recommendedName>
        <fullName evidence="3">Flavin mononucleotide-binding protein</fullName>
    </recommendedName>
</protein>
<name>A0A1M6IK02_9FLAO</name>
<dbReference type="Gene3D" id="2.30.110.10">
    <property type="entry name" value="Electron Transport, Fmn-binding Protein, Chain A"/>
    <property type="match status" value="1"/>
</dbReference>
<keyword evidence="2" id="KW-1185">Reference proteome</keyword>
<evidence type="ECO:0000313" key="2">
    <source>
        <dbReference type="Proteomes" id="UP000184543"/>
    </source>
</evidence>
<proteinExistence type="predicted"/>
<organism evidence="1 2">
    <name type="scientific">Pseudozobellia thermophila</name>
    <dbReference type="NCBI Taxonomy" id="192903"/>
    <lineage>
        <taxon>Bacteria</taxon>
        <taxon>Pseudomonadati</taxon>
        <taxon>Bacteroidota</taxon>
        <taxon>Flavobacteriia</taxon>
        <taxon>Flavobacteriales</taxon>
        <taxon>Flavobacteriaceae</taxon>
        <taxon>Pseudozobellia</taxon>
    </lineage>
</organism>
<sequence>MRRNLDQKEGIELLSNHYIGHLGYISGAYPHVIPITYYYDKASNTITSYSSEGHKIEAMRKNPRVSLCVNEIHSVADWQSVLVYGSFEELTGIDAKHMLREFSEGIKDLIKRSRKKDVQYISEFSAKIEKGDTPLVFRIHIDEITGKKRES</sequence>
<dbReference type="OrthoDB" id="9794935at2"/>
<evidence type="ECO:0000313" key="1">
    <source>
        <dbReference type="EMBL" id="SHJ34714.1"/>
    </source>
</evidence>
<evidence type="ECO:0008006" key="3">
    <source>
        <dbReference type="Google" id="ProtNLM"/>
    </source>
</evidence>
<dbReference type="EMBL" id="FQYU01000004">
    <property type="protein sequence ID" value="SHJ34714.1"/>
    <property type="molecule type" value="Genomic_DNA"/>
</dbReference>
<dbReference type="RefSeq" id="WP_072994056.1">
    <property type="nucleotide sequence ID" value="NZ_FQYU01000004.1"/>
</dbReference>
<accession>A0A1M6IK02</accession>
<gene>
    <name evidence="1" type="ORF">SAMN04488513_10412</name>
</gene>
<dbReference type="InterPro" id="IPR024747">
    <property type="entry name" value="Pyridox_Oxase-rel"/>
</dbReference>
<dbReference type="Pfam" id="PF12900">
    <property type="entry name" value="Pyridox_ox_2"/>
    <property type="match status" value="1"/>
</dbReference>
<reference evidence="2" key="1">
    <citation type="submission" date="2016-11" db="EMBL/GenBank/DDBJ databases">
        <authorList>
            <person name="Varghese N."/>
            <person name="Submissions S."/>
        </authorList>
    </citation>
    <scope>NUCLEOTIDE SEQUENCE [LARGE SCALE GENOMIC DNA]</scope>
    <source>
        <strain evidence="2">DSM 19858</strain>
    </source>
</reference>